<dbReference type="EMBL" id="LXMA01000004">
    <property type="protein sequence ID" value="OAT73995.1"/>
    <property type="molecule type" value="Genomic_DNA"/>
</dbReference>
<dbReference type="RefSeq" id="WP_064550512.1">
    <property type="nucleotide sequence ID" value="NZ_LXMA01000004.1"/>
</dbReference>
<feature type="transmembrane region" description="Helical" evidence="1">
    <location>
        <begin position="91"/>
        <end position="112"/>
    </location>
</feature>
<reference evidence="4" key="1">
    <citation type="submission" date="2016-05" db="EMBL/GenBank/DDBJ databases">
        <authorList>
            <person name="Wang W."/>
            <person name="Zhu L."/>
        </authorList>
    </citation>
    <scope>NUCLEOTIDE SEQUENCE [LARGE SCALE GENOMIC DNA]</scope>
    <source>
        <strain evidence="4">W-2</strain>
    </source>
</reference>
<accession>A0A1B7KVE2</accession>
<feature type="transmembrane region" description="Helical" evidence="1">
    <location>
        <begin position="50"/>
        <end position="70"/>
    </location>
</feature>
<keyword evidence="1" id="KW-1133">Transmembrane helix</keyword>
<feature type="domain" description="Chromo" evidence="2">
    <location>
        <begin position="626"/>
        <end position="675"/>
    </location>
</feature>
<feature type="transmembrane region" description="Helical" evidence="1">
    <location>
        <begin position="249"/>
        <end position="266"/>
    </location>
</feature>
<keyword evidence="1" id="KW-0472">Membrane</keyword>
<feature type="transmembrane region" description="Helical" evidence="1">
    <location>
        <begin position="159"/>
        <end position="175"/>
    </location>
</feature>
<organism evidence="3 4">
    <name type="scientific">Parageobacillus thermoglucosidasius</name>
    <name type="common">Geobacillus thermoglucosidasius</name>
    <dbReference type="NCBI Taxonomy" id="1426"/>
    <lineage>
        <taxon>Bacteria</taxon>
        <taxon>Bacillati</taxon>
        <taxon>Bacillota</taxon>
        <taxon>Bacilli</taxon>
        <taxon>Bacillales</taxon>
        <taxon>Anoxybacillaceae</taxon>
        <taxon>Parageobacillus</taxon>
    </lineage>
</organism>
<dbReference type="InterPro" id="IPR000953">
    <property type="entry name" value="Chromo/chromo_shadow_dom"/>
</dbReference>
<feature type="transmembrane region" description="Helical" evidence="1">
    <location>
        <begin position="17"/>
        <end position="38"/>
    </location>
</feature>
<keyword evidence="1" id="KW-0812">Transmembrane</keyword>
<sequence>MRIFKILSILTIKSHKYLLILGLVSLYIYSVFLLYSILFKLKDAGNALQLSSFLIQSGMLFFMLLGFQIARKNSGAMVLYKTIKGGIIKVLILNIVLLLLIITVFVFSLIIITNLYYFHLNPSNHFYFESSAFLINNLLLPYFIAGLIGYIVGANSRSTFSYAYLILIWALLSPTNQNFVNNLLSNAQLTEGFSLLHNLNLGVQDMNAPYQPFYGFQLYWAKKVIYILILLGICFLSIFAATKRRLQRINIASLLFTLVIFSLIPYSSNNINYLDGYLDEYDFYEKQHKIPDKDLFDYKIESFKVAVKNYEKFSVDLEMEVNNIKTSKIAFTLYKGFRITKINDSNGINLRFEQMGDFTIVNLPLNFIERTITLNIQYTGNGTLANPATQNKVFLPSDFSWIPANKMTPTHFVFNEHVIPNKLSNPEPIKFKLTYEGKEKLDYVNLKQIDGSVYEGEATGLTLIGGDLTQRKKDDHNIYYPKSWFSYENELDKYLLEFEKMISNYNNLFKTNYKLPKNIVLLPSMAINDSYIFTFTSSTKEQLIIQLDPVKLTKKRPLNTTIPYQMVFAFNNNKNFKGPEQFANWLVFNSFLGANLDNDFKNKSSFIFKQYQQLVAEPYISEKDKPIYNKLLEYNNTKLPNEFLIKWKSLLEDDEENDWEQLEELLKTTQMEVIQ</sequence>
<feature type="transmembrane region" description="Helical" evidence="1">
    <location>
        <begin position="132"/>
        <end position="152"/>
    </location>
</feature>
<protein>
    <recommendedName>
        <fullName evidence="2">Chromo domain-containing protein</fullName>
    </recommendedName>
</protein>
<evidence type="ECO:0000256" key="1">
    <source>
        <dbReference type="SAM" id="Phobius"/>
    </source>
</evidence>
<dbReference type="OrthoDB" id="2786532at2"/>
<comment type="caution">
    <text evidence="3">The sequence shown here is derived from an EMBL/GenBank/DDBJ whole genome shotgun (WGS) entry which is preliminary data.</text>
</comment>
<dbReference type="Proteomes" id="UP000078290">
    <property type="component" value="Unassembled WGS sequence"/>
</dbReference>
<evidence type="ECO:0000259" key="2">
    <source>
        <dbReference type="PROSITE" id="PS50013"/>
    </source>
</evidence>
<evidence type="ECO:0000313" key="4">
    <source>
        <dbReference type="Proteomes" id="UP000078290"/>
    </source>
</evidence>
<evidence type="ECO:0000313" key="3">
    <source>
        <dbReference type="EMBL" id="OAT73995.1"/>
    </source>
</evidence>
<proteinExistence type="predicted"/>
<name>A0A1B7KVE2_PARTM</name>
<dbReference type="AlphaFoldDB" id="A0A1B7KVE2"/>
<feature type="transmembrane region" description="Helical" evidence="1">
    <location>
        <begin position="224"/>
        <end position="242"/>
    </location>
</feature>
<gene>
    <name evidence="3" type="ORF">A7K69_16950</name>
</gene>
<dbReference type="PROSITE" id="PS50013">
    <property type="entry name" value="CHROMO_2"/>
    <property type="match status" value="1"/>
</dbReference>